<gene>
    <name evidence="1" type="ORF">IC620_09540</name>
</gene>
<dbReference type="EMBL" id="JACXAH010000012">
    <property type="protein sequence ID" value="MBD1372596.1"/>
    <property type="molecule type" value="Genomic_DNA"/>
</dbReference>
<accession>A0A926N6P6</accession>
<reference evidence="1" key="1">
    <citation type="submission" date="2020-09" db="EMBL/GenBank/DDBJ databases">
        <title>A novel bacterium of genus Hazenella, isolated from South China Sea.</title>
        <authorList>
            <person name="Huang H."/>
            <person name="Mo K."/>
            <person name="Hu Y."/>
        </authorList>
    </citation>
    <scope>NUCLEOTIDE SEQUENCE</scope>
    <source>
        <strain evidence="1">IB182357</strain>
    </source>
</reference>
<name>A0A926N6P6_9BACL</name>
<dbReference type="AlphaFoldDB" id="A0A926N6P6"/>
<sequence length="195" mass="22620">MQLQQVDYQLVRYLETKLTALYEKIQSTTGEEWIDQLFPAIEPEIRDLWIATLKEKPLPVIQGFPQSNEPELPLLALNFKNEQEMMNGYVGDNGMAASEVNGVLLTTQMQIECWATQGQIAAFMYHLVKWMILSDQEKLREMGLVYRKMSGQDLPFLDPRLYGNHYRRALIVEFLSEVQWENPYNPITTIIDTSA</sequence>
<evidence type="ECO:0000313" key="2">
    <source>
        <dbReference type="Proteomes" id="UP000661691"/>
    </source>
</evidence>
<comment type="caution">
    <text evidence="1">The sequence shown here is derived from an EMBL/GenBank/DDBJ whole genome shotgun (WGS) entry which is preliminary data.</text>
</comment>
<dbReference type="Proteomes" id="UP000661691">
    <property type="component" value="Unassembled WGS sequence"/>
</dbReference>
<evidence type="ECO:0000313" key="1">
    <source>
        <dbReference type="EMBL" id="MBD1372596.1"/>
    </source>
</evidence>
<dbReference type="RefSeq" id="WP_191142041.1">
    <property type="nucleotide sequence ID" value="NZ_JACXAH010000012.1"/>
</dbReference>
<organism evidence="1 2">
    <name type="scientific">Polycladospora coralii</name>
    <dbReference type="NCBI Taxonomy" id="2771432"/>
    <lineage>
        <taxon>Bacteria</taxon>
        <taxon>Bacillati</taxon>
        <taxon>Bacillota</taxon>
        <taxon>Bacilli</taxon>
        <taxon>Bacillales</taxon>
        <taxon>Thermoactinomycetaceae</taxon>
        <taxon>Polycladospora</taxon>
    </lineage>
</organism>
<keyword evidence="2" id="KW-1185">Reference proteome</keyword>
<proteinExistence type="predicted"/>
<protein>
    <submittedName>
        <fullName evidence="1">Uncharacterized protein</fullName>
    </submittedName>
</protein>